<dbReference type="InterPro" id="IPR051713">
    <property type="entry name" value="T-cell_Activation_Regulation"/>
</dbReference>
<dbReference type="InterPro" id="IPR003599">
    <property type="entry name" value="Ig_sub"/>
</dbReference>
<proteinExistence type="predicted"/>
<evidence type="ECO:0000256" key="8">
    <source>
        <dbReference type="ARBA" id="ARBA00023170"/>
    </source>
</evidence>
<dbReference type="Pfam" id="PF07686">
    <property type="entry name" value="V-set"/>
    <property type="match status" value="1"/>
</dbReference>
<dbReference type="InterPro" id="IPR036179">
    <property type="entry name" value="Ig-like_dom_sf"/>
</dbReference>
<dbReference type="InterPro" id="IPR013106">
    <property type="entry name" value="Ig_V-set"/>
</dbReference>
<dbReference type="SMART" id="SM00409">
    <property type="entry name" value="IG"/>
    <property type="match status" value="1"/>
</dbReference>
<evidence type="ECO:0000256" key="9">
    <source>
        <dbReference type="ARBA" id="ARBA00023180"/>
    </source>
</evidence>
<dbReference type="Proteomes" id="UP000261340">
    <property type="component" value="Unplaced"/>
</dbReference>
<evidence type="ECO:0000256" key="10">
    <source>
        <dbReference type="ARBA" id="ARBA00023319"/>
    </source>
</evidence>
<evidence type="ECO:0000256" key="5">
    <source>
        <dbReference type="ARBA" id="ARBA00022989"/>
    </source>
</evidence>
<dbReference type="SUPFAM" id="SSF48726">
    <property type="entry name" value="Immunoglobulin"/>
    <property type="match status" value="1"/>
</dbReference>
<dbReference type="Ensembl" id="ENSACIT00000030610.1">
    <property type="protein sequence ID" value="ENSACIP00000029829.1"/>
    <property type="gene ID" value="ENSACIG00000023089.1"/>
</dbReference>
<dbReference type="GO" id="GO:0042130">
    <property type="term" value="P:negative regulation of T cell proliferation"/>
    <property type="evidence" value="ECO:0007669"/>
    <property type="project" value="TreeGrafter"/>
</dbReference>
<evidence type="ECO:0000256" key="2">
    <source>
        <dbReference type="ARBA" id="ARBA00022475"/>
    </source>
</evidence>
<sequence>FLFCFPRTRRLPLGLVPYLVLTLTTIFYGSAAHLTGEVGGNVTFHCPVNRQRTIDFVYLQRGEQFVNGFYASKEKLTNTWTNTKFDHENSTVSMYNLNLNHSGTYSCHIRYKDQSEIVESTIILTVTAKYSKPTVTSVCREKNVQFCHVTCSSYSGSPKTQMIVQAVVGNTSSQIWANVVRNEVYNSSSMLYDSFSTAYYNCSSEEIKFSCSVGNVTSDEFSVCVPQRPNNTPVMAAAICIVVVVIVIVVILCCRRRAGKDRDGTHLHNYRNIKCAKTHSRLSSVCQESMVDERECLQMMSK</sequence>
<evidence type="ECO:0000256" key="4">
    <source>
        <dbReference type="ARBA" id="ARBA00022729"/>
    </source>
</evidence>
<evidence type="ECO:0000256" key="3">
    <source>
        <dbReference type="ARBA" id="ARBA00022692"/>
    </source>
</evidence>
<dbReference type="PROSITE" id="PS50835">
    <property type="entry name" value="IG_LIKE"/>
    <property type="match status" value="1"/>
</dbReference>
<dbReference type="Gene3D" id="2.60.40.10">
    <property type="entry name" value="Immunoglobulins"/>
    <property type="match status" value="1"/>
</dbReference>
<dbReference type="InterPro" id="IPR013783">
    <property type="entry name" value="Ig-like_fold"/>
</dbReference>
<keyword evidence="8" id="KW-0675">Receptor</keyword>
<dbReference type="GO" id="GO:0006955">
    <property type="term" value="P:immune response"/>
    <property type="evidence" value="ECO:0007669"/>
    <property type="project" value="TreeGrafter"/>
</dbReference>
<keyword evidence="7" id="KW-1015">Disulfide bond</keyword>
<dbReference type="GeneTree" id="ENSGT00530000067879"/>
<dbReference type="GO" id="GO:0007166">
    <property type="term" value="P:cell surface receptor signaling pathway"/>
    <property type="evidence" value="ECO:0007669"/>
    <property type="project" value="TreeGrafter"/>
</dbReference>
<evidence type="ECO:0000256" key="11">
    <source>
        <dbReference type="SAM" id="Phobius"/>
    </source>
</evidence>
<name>A0A3Q0T6X3_AMPCI</name>
<reference evidence="13" key="1">
    <citation type="submission" date="2025-08" db="UniProtKB">
        <authorList>
            <consortium name="Ensembl"/>
        </authorList>
    </citation>
    <scope>IDENTIFICATION</scope>
</reference>
<dbReference type="InterPro" id="IPR007110">
    <property type="entry name" value="Ig-like_dom"/>
</dbReference>
<keyword evidence="6 11" id="KW-0472">Membrane</keyword>
<evidence type="ECO:0000313" key="13">
    <source>
        <dbReference type="Ensembl" id="ENSACIP00000029829.1"/>
    </source>
</evidence>
<dbReference type="OMA" id="CASHNGY"/>
<evidence type="ECO:0000256" key="6">
    <source>
        <dbReference type="ARBA" id="ARBA00023136"/>
    </source>
</evidence>
<evidence type="ECO:0000313" key="14">
    <source>
        <dbReference type="Proteomes" id="UP000261340"/>
    </source>
</evidence>
<dbReference type="GO" id="GO:0042102">
    <property type="term" value="P:positive regulation of T cell proliferation"/>
    <property type="evidence" value="ECO:0007669"/>
    <property type="project" value="TreeGrafter"/>
</dbReference>
<evidence type="ECO:0000256" key="1">
    <source>
        <dbReference type="ARBA" id="ARBA00004251"/>
    </source>
</evidence>
<evidence type="ECO:0000259" key="12">
    <source>
        <dbReference type="PROSITE" id="PS50835"/>
    </source>
</evidence>
<comment type="subcellular location">
    <subcellularLocation>
        <location evidence="1">Cell membrane</location>
        <topology evidence="1">Single-pass type I membrane protein</topology>
    </subcellularLocation>
</comment>
<dbReference type="GO" id="GO:0009897">
    <property type="term" value="C:external side of plasma membrane"/>
    <property type="evidence" value="ECO:0007669"/>
    <property type="project" value="TreeGrafter"/>
</dbReference>
<keyword evidence="10" id="KW-0393">Immunoglobulin domain</keyword>
<reference evidence="13" key="2">
    <citation type="submission" date="2025-09" db="UniProtKB">
        <authorList>
            <consortium name="Ensembl"/>
        </authorList>
    </citation>
    <scope>IDENTIFICATION</scope>
</reference>
<feature type="transmembrane region" description="Helical" evidence="11">
    <location>
        <begin position="234"/>
        <end position="254"/>
    </location>
</feature>
<keyword evidence="4" id="KW-0732">Signal</keyword>
<dbReference type="PANTHER" id="PTHR25466:SF2">
    <property type="entry name" value="T-LYMPHOCYTE ACTIVATION ANTIGEN CD86"/>
    <property type="match status" value="1"/>
</dbReference>
<keyword evidence="2" id="KW-1003">Cell membrane</keyword>
<accession>A0A3Q0T6X3</accession>
<evidence type="ECO:0000256" key="7">
    <source>
        <dbReference type="ARBA" id="ARBA00023157"/>
    </source>
</evidence>
<keyword evidence="5 11" id="KW-1133">Transmembrane helix</keyword>
<dbReference type="AlphaFoldDB" id="A0A3Q0T6X3"/>
<dbReference type="GO" id="GO:0031295">
    <property type="term" value="P:T cell costimulation"/>
    <property type="evidence" value="ECO:0007669"/>
    <property type="project" value="TreeGrafter"/>
</dbReference>
<dbReference type="PANTHER" id="PTHR25466">
    <property type="entry name" value="T-LYMPHOCYTE ACTIVATION ANTIGEN"/>
    <property type="match status" value="1"/>
</dbReference>
<dbReference type="GO" id="GO:0071222">
    <property type="term" value="P:cellular response to lipopolysaccharide"/>
    <property type="evidence" value="ECO:0007669"/>
    <property type="project" value="TreeGrafter"/>
</dbReference>
<protein>
    <recommendedName>
        <fullName evidence="12">Ig-like domain-containing protein</fullName>
    </recommendedName>
</protein>
<keyword evidence="3 11" id="KW-0812">Transmembrane</keyword>
<keyword evidence="14" id="KW-1185">Reference proteome</keyword>
<feature type="domain" description="Ig-like" evidence="12">
    <location>
        <begin position="17"/>
        <end position="123"/>
    </location>
</feature>
<organism evidence="13 14">
    <name type="scientific">Amphilophus citrinellus</name>
    <name type="common">Midas cichlid</name>
    <name type="synonym">Cichlasoma citrinellum</name>
    <dbReference type="NCBI Taxonomy" id="61819"/>
    <lineage>
        <taxon>Eukaryota</taxon>
        <taxon>Metazoa</taxon>
        <taxon>Chordata</taxon>
        <taxon>Craniata</taxon>
        <taxon>Vertebrata</taxon>
        <taxon>Euteleostomi</taxon>
        <taxon>Actinopterygii</taxon>
        <taxon>Neopterygii</taxon>
        <taxon>Teleostei</taxon>
        <taxon>Neoteleostei</taxon>
        <taxon>Acanthomorphata</taxon>
        <taxon>Ovalentaria</taxon>
        <taxon>Cichlomorphae</taxon>
        <taxon>Cichliformes</taxon>
        <taxon>Cichlidae</taxon>
        <taxon>New World cichlids</taxon>
        <taxon>Cichlasomatinae</taxon>
        <taxon>Heroini</taxon>
        <taxon>Amphilophus</taxon>
    </lineage>
</organism>
<keyword evidence="9" id="KW-0325">Glycoprotein</keyword>